<gene>
    <name evidence="1" type="ORF">PAXRUDRAFT_391237</name>
</gene>
<reference evidence="1 2" key="1">
    <citation type="submission" date="2014-04" db="EMBL/GenBank/DDBJ databases">
        <authorList>
            <consortium name="DOE Joint Genome Institute"/>
            <person name="Kuo A."/>
            <person name="Kohler A."/>
            <person name="Jargeat P."/>
            <person name="Nagy L.G."/>
            <person name="Floudas D."/>
            <person name="Copeland A."/>
            <person name="Barry K.W."/>
            <person name="Cichocki N."/>
            <person name="Veneault-Fourrey C."/>
            <person name="LaButti K."/>
            <person name="Lindquist E.A."/>
            <person name="Lipzen A."/>
            <person name="Lundell T."/>
            <person name="Morin E."/>
            <person name="Murat C."/>
            <person name="Sun H."/>
            <person name="Tunlid A."/>
            <person name="Henrissat B."/>
            <person name="Grigoriev I.V."/>
            <person name="Hibbett D.S."/>
            <person name="Martin F."/>
            <person name="Nordberg H.P."/>
            <person name="Cantor M.N."/>
            <person name="Hua S.X."/>
        </authorList>
    </citation>
    <scope>NUCLEOTIDE SEQUENCE [LARGE SCALE GENOMIC DNA]</scope>
    <source>
        <strain evidence="1 2">Ve08.2h10</strain>
    </source>
</reference>
<dbReference type="AlphaFoldDB" id="A0A0D0CPH3"/>
<name>A0A0D0CPH3_9AGAM</name>
<evidence type="ECO:0000313" key="2">
    <source>
        <dbReference type="Proteomes" id="UP000054538"/>
    </source>
</evidence>
<keyword evidence="2" id="KW-1185">Reference proteome</keyword>
<dbReference type="HOGENOM" id="CLU_2776680_0_0_1"/>
<organism evidence="1 2">
    <name type="scientific">Paxillus rubicundulus Ve08.2h10</name>
    <dbReference type="NCBI Taxonomy" id="930991"/>
    <lineage>
        <taxon>Eukaryota</taxon>
        <taxon>Fungi</taxon>
        <taxon>Dikarya</taxon>
        <taxon>Basidiomycota</taxon>
        <taxon>Agaricomycotina</taxon>
        <taxon>Agaricomycetes</taxon>
        <taxon>Agaricomycetidae</taxon>
        <taxon>Boletales</taxon>
        <taxon>Paxilineae</taxon>
        <taxon>Paxillaceae</taxon>
        <taxon>Paxillus</taxon>
    </lineage>
</organism>
<sequence length="69" mass="7257">MLSKNSGNIDVDVGSKRGFQEIRRIALTRADASIGMSSFCESLGGTEGGRASVPWCLMQMDVGTAGGYL</sequence>
<proteinExistence type="predicted"/>
<protein>
    <submittedName>
        <fullName evidence="1">Uncharacterized protein</fullName>
    </submittedName>
</protein>
<dbReference type="Proteomes" id="UP000054538">
    <property type="component" value="Unassembled WGS sequence"/>
</dbReference>
<dbReference type="EMBL" id="KN827085">
    <property type="protein sequence ID" value="KIK77208.1"/>
    <property type="molecule type" value="Genomic_DNA"/>
</dbReference>
<dbReference type="InParanoid" id="A0A0D0CPH3"/>
<evidence type="ECO:0000313" key="1">
    <source>
        <dbReference type="EMBL" id="KIK77208.1"/>
    </source>
</evidence>
<reference evidence="2" key="2">
    <citation type="submission" date="2015-01" db="EMBL/GenBank/DDBJ databases">
        <title>Evolutionary Origins and Diversification of the Mycorrhizal Mutualists.</title>
        <authorList>
            <consortium name="DOE Joint Genome Institute"/>
            <consortium name="Mycorrhizal Genomics Consortium"/>
            <person name="Kohler A."/>
            <person name="Kuo A."/>
            <person name="Nagy L.G."/>
            <person name="Floudas D."/>
            <person name="Copeland A."/>
            <person name="Barry K.W."/>
            <person name="Cichocki N."/>
            <person name="Veneault-Fourrey C."/>
            <person name="LaButti K."/>
            <person name="Lindquist E.A."/>
            <person name="Lipzen A."/>
            <person name="Lundell T."/>
            <person name="Morin E."/>
            <person name="Murat C."/>
            <person name="Riley R."/>
            <person name="Ohm R."/>
            <person name="Sun H."/>
            <person name="Tunlid A."/>
            <person name="Henrissat B."/>
            <person name="Grigoriev I.V."/>
            <person name="Hibbett D.S."/>
            <person name="Martin F."/>
        </authorList>
    </citation>
    <scope>NUCLEOTIDE SEQUENCE [LARGE SCALE GENOMIC DNA]</scope>
    <source>
        <strain evidence="2">Ve08.2h10</strain>
    </source>
</reference>
<accession>A0A0D0CPH3</accession>